<dbReference type="Pfam" id="PF00722">
    <property type="entry name" value="Glyco_hydro_16"/>
    <property type="match status" value="1"/>
</dbReference>
<dbReference type="Gene3D" id="2.60.120.200">
    <property type="match status" value="1"/>
</dbReference>
<dbReference type="SMART" id="SM00060">
    <property type="entry name" value="FN3"/>
    <property type="match status" value="2"/>
</dbReference>
<dbReference type="PROSITE" id="PS51762">
    <property type="entry name" value="GH16_2"/>
    <property type="match status" value="1"/>
</dbReference>
<evidence type="ECO:0000313" key="7">
    <source>
        <dbReference type="EMBL" id="MDQ0894142.1"/>
    </source>
</evidence>
<dbReference type="PROSITE" id="PS50853">
    <property type="entry name" value="FN3"/>
    <property type="match status" value="1"/>
</dbReference>
<protein>
    <recommendedName>
        <fullName evidence="9">Beta-glucanase (GH16 family)</fullName>
    </recommendedName>
</protein>
<keyword evidence="2" id="KW-0326">Glycosidase</keyword>
<keyword evidence="8" id="KW-1185">Reference proteome</keyword>
<reference evidence="7 8" key="1">
    <citation type="submission" date="2023-07" db="EMBL/GenBank/DDBJ databases">
        <title>Comparative genomics of wheat-associated soil bacteria to identify genetic determinants of phenazine resistance.</title>
        <authorList>
            <person name="Mouncey N."/>
        </authorList>
    </citation>
    <scope>NUCLEOTIDE SEQUENCE [LARGE SCALE GENOMIC DNA]</scope>
    <source>
        <strain evidence="7 8">V3I3</strain>
    </source>
</reference>
<dbReference type="InterPro" id="IPR050546">
    <property type="entry name" value="Glycosyl_Hydrlase_16"/>
</dbReference>
<dbReference type="RefSeq" id="WP_307041165.1">
    <property type="nucleotide sequence ID" value="NZ_JAUSYY010000001.1"/>
</dbReference>
<accession>A0ABU0R8R0</accession>
<name>A0ABU0R8R0_9MICO</name>
<dbReference type="SUPFAM" id="SSF49899">
    <property type="entry name" value="Concanavalin A-like lectins/glucanases"/>
    <property type="match status" value="1"/>
</dbReference>
<feature type="domain" description="GH16" evidence="6">
    <location>
        <begin position="47"/>
        <end position="284"/>
    </location>
</feature>
<organism evidence="7 8">
    <name type="scientific">Agromyces ramosus</name>
    <dbReference type="NCBI Taxonomy" id="33879"/>
    <lineage>
        <taxon>Bacteria</taxon>
        <taxon>Bacillati</taxon>
        <taxon>Actinomycetota</taxon>
        <taxon>Actinomycetes</taxon>
        <taxon>Micrococcales</taxon>
        <taxon>Microbacteriaceae</taxon>
        <taxon>Agromyces</taxon>
    </lineage>
</organism>
<proteinExistence type="inferred from homology"/>
<dbReference type="Proteomes" id="UP001239083">
    <property type="component" value="Unassembled WGS sequence"/>
</dbReference>
<feature type="signal peptide" evidence="4">
    <location>
        <begin position="1"/>
        <end position="37"/>
    </location>
</feature>
<keyword evidence="3" id="KW-0119">Carbohydrate metabolism</keyword>
<dbReference type="InterPro" id="IPR036116">
    <property type="entry name" value="FN3_sf"/>
</dbReference>
<keyword evidence="2" id="KW-0378">Hydrolase</keyword>
<dbReference type="Pfam" id="PF25275">
    <property type="entry name" value="Golvesin_C"/>
    <property type="match status" value="3"/>
</dbReference>
<dbReference type="InterPro" id="IPR000757">
    <property type="entry name" value="Beta-glucanase-like"/>
</dbReference>
<dbReference type="PANTHER" id="PTHR10963:SF55">
    <property type="entry name" value="GLYCOSIDE HYDROLASE FAMILY 16 PROTEIN"/>
    <property type="match status" value="1"/>
</dbReference>
<dbReference type="InterPro" id="IPR033803">
    <property type="entry name" value="CBD-like_Golvesin-Xly"/>
</dbReference>
<dbReference type="EMBL" id="JAUSYY010000001">
    <property type="protein sequence ID" value="MDQ0894142.1"/>
    <property type="molecule type" value="Genomic_DNA"/>
</dbReference>
<dbReference type="SUPFAM" id="SSF49265">
    <property type="entry name" value="Fibronectin type III"/>
    <property type="match status" value="1"/>
</dbReference>
<dbReference type="CDD" id="cd00413">
    <property type="entry name" value="Glyco_hydrolase_16"/>
    <property type="match status" value="1"/>
</dbReference>
<feature type="chain" id="PRO_5047296838" description="Beta-glucanase (GH16 family)" evidence="4">
    <location>
        <begin position="38"/>
        <end position="885"/>
    </location>
</feature>
<comment type="caution">
    <text evidence="7">The sequence shown here is derived from an EMBL/GenBank/DDBJ whole genome shotgun (WGS) entry which is preliminary data.</text>
</comment>
<evidence type="ECO:0000313" key="8">
    <source>
        <dbReference type="Proteomes" id="UP001239083"/>
    </source>
</evidence>
<evidence type="ECO:0000259" key="5">
    <source>
        <dbReference type="PROSITE" id="PS50853"/>
    </source>
</evidence>
<comment type="similarity">
    <text evidence="1">Belongs to the glycosyl hydrolase 16 family.</text>
</comment>
<evidence type="ECO:0000256" key="3">
    <source>
        <dbReference type="ARBA" id="ARBA00023326"/>
    </source>
</evidence>
<dbReference type="InterPro" id="IPR013783">
    <property type="entry name" value="Ig-like_fold"/>
</dbReference>
<keyword evidence="4" id="KW-0732">Signal</keyword>
<gene>
    <name evidence="7" type="ORF">QFZ26_001697</name>
</gene>
<evidence type="ECO:0000259" key="6">
    <source>
        <dbReference type="PROSITE" id="PS51762"/>
    </source>
</evidence>
<evidence type="ECO:0000256" key="2">
    <source>
        <dbReference type="ARBA" id="ARBA00023295"/>
    </source>
</evidence>
<dbReference type="PANTHER" id="PTHR10963">
    <property type="entry name" value="GLYCOSYL HYDROLASE-RELATED"/>
    <property type="match status" value="1"/>
</dbReference>
<feature type="domain" description="Fibronectin type-III" evidence="5">
    <location>
        <begin position="567"/>
        <end position="658"/>
    </location>
</feature>
<dbReference type="InterPro" id="IPR013320">
    <property type="entry name" value="ConA-like_dom_sf"/>
</dbReference>
<dbReference type="CDD" id="cd00063">
    <property type="entry name" value="FN3"/>
    <property type="match status" value="1"/>
</dbReference>
<keyword evidence="3" id="KW-0624">Polysaccharide degradation</keyword>
<dbReference type="InterPro" id="IPR003961">
    <property type="entry name" value="FN3_dom"/>
</dbReference>
<dbReference type="Gene3D" id="2.60.40.10">
    <property type="entry name" value="Immunoglobulins"/>
    <property type="match status" value="2"/>
</dbReference>
<sequence>MALNRSLQPTRSLRLGAATVFVAVGAMTLAAPGVGHAEPADAPAAAADFPSNVPPGYELAWAEEFGGVNADGTGLDESEWFYREGEKAVCSNQPDNVSVGDGLLHIAIRAEQAEGEDYTCGGVVSKRWFGYGYYETRAKLWGDQGFHSAFWTTGLSAYIPDVPDYRGPHNRINEIDGFEVDSHAPDKLAYHSHWFVPEHVGNQGSLVTQADSSAEYHNYGFEWTPTEVRFYTDGVLMRTLPKAGPHGIQNIWLTTLGYTSPVDETNLPGETTWDHFRYFAPIESGADAAAAQVVVDNGDPGYVEHGAWAPELTDDRRVAFGFQDKEVRRSDDPGATASWKPKLRAAGSYEVYVWNANVLQTGHSAARYTVQHDGGSTDVVIDQRKAGQQWVSLGAFELTPDSGQRVTMAGDAAGAGVLRADAVKFVPAIVVDNGQPGYTESGAWSGSASITGWRGGDTRYASASSAKARWTPELTDAGTYDVYAWIPPRDANSAAASYTVVSADGTHEVAVDASTPTGEWLRLGNFAFDAGTAGHVELGKKFGVVGLLRADAVKFIAADAEAGAPSVPEGLEVEVERTPPTGDAWFTAEWERVADADVVGYHVYLDGQRLTWQPVQRDTFDFHELLGGETYAIQVSAVDRLGNESALSSPVDAVTPADTRAPRAPTGLVGEAANGEAVLYWDQSPELDLGGYNVYADGRLITPEPFGNTNDRHNRDLGFEVPGLENGVAHTLEVAAVDFVGNESDRSAVSVTPLPMSIIGVEDAGYTEVGAWAPSSVAGWLATKTRTSNLRAASAEWRPDLATAGTYDVYAWVPNNANSTPVARYTIASASGTTVTELDQRSGGSKWVLLGTAQFDAGTAGAVTITNGASGYLRTNAVKFVPTGG</sequence>
<evidence type="ECO:0000256" key="4">
    <source>
        <dbReference type="SAM" id="SignalP"/>
    </source>
</evidence>
<evidence type="ECO:0000256" key="1">
    <source>
        <dbReference type="ARBA" id="ARBA00006865"/>
    </source>
</evidence>
<evidence type="ECO:0008006" key="9">
    <source>
        <dbReference type="Google" id="ProtNLM"/>
    </source>
</evidence>